<feature type="transmembrane region" description="Helical" evidence="1">
    <location>
        <begin position="78"/>
        <end position="98"/>
    </location>
</feature>
<dbReference type="Proteomes" id="UP000323454">
    <property type="component" value="Unassembled WGS sequence"/>
</dbReference>
<evidence type="ECO:0000259" key="2">
    <source>
        <dbReference type="Pfam" id="PF03703"/>
    </source>
</evidence>
<feature type="transmembrane region" description="Helical" evidence="1">
    <location>
        <begin position="253"/>
        <end position="275"/>
    </location>
</feature>
<keyword evidence="1" id="KW-0812">Transmembrane</keyword>
<feature type="transmembrane region" description="Helical" evidence="1">
    <location>
        <begin position="204"/>
        <end position="226"/>
    </location>
</feature>
<feature type="transmembrane region" description="Helical" evidence="1">
    <location>
        <begin position="411"/>
        <end position="432"/>
    </location>
</feature>
<accession>A0A5B2XVV1</accession>
<keyword evidence="1" id="KW-1133">Transmembrane helix</keyword>
<dbReference type="PANTHER" id="PTHR34473:SF2">
    <property type="entry name" value="UPF0699 TRANSMEMBRANE PROTEIN YDBT"/>
    <property type="match status" value="1"/>
</dbReference>
<reference evidence="3 4" key="1">
    <citation type="submission" date="2019-09" db="EMBL/GenBank/DDBJ databases">
        <title>Goodfellowia gen. nov., a new genus of the Pseudonocardineae related to Actinoalloteichus, containing Goodfellowia coeruleoviolacea gen. nov., comb. nov. gen. nov., comb. nov.</title>
        <authorList>
            <person name="Labeda D."/>
        </authorList>
    </citation>
    <scope>NUCLEOTIDE SEQUENCE [LARGE SCALE GENOMIC DNA]</scope>
    <source>
        <strain evidence="3 4">AN110305</strain>
    </source>
</reference>
<protein>
    <submittedName>
        <fullName evidence="3">PH domain-containing protein</fullName>
    </submittedName>
</protein>
<sequence length="542" mass="57547">MTTGPDAAGPDATAAAGTAAATNAAAAAATAAAAASVETPWERLSGRLVPVHLAWLGPPLLTAAGTLLATGGQPDLRAVLTMASVACAFLVVTGLNLVRLATSRFRVTGERVELRSGLLFRRHRATPLDRVRSVDLVANPVHRLFGLTSVRVGTGEAGRGLRLDGLTARRADRLRRELLDAVRRNDISAERAPIARFDPAWLRYAPLTIWGVAGLFAVLGTAYRILHELRVDPLALGPVRAIVDGVGSVSPWVWAPVLLLVVVTLGVLGSVGRYVEGWWGFRLERLDGGVLRVRRGLLVTRSVSIEERRLRGVELHEPMFLRWGGGARVQAVAGGLGRAEENRARGALLPPAPRAEALRVAAEVLGERRSPTLAALYRHPGAALRRRIIRGLACAVALVTPLAVLGRWWPVFGIVALVTAIVLLPLGVLLGVDAYRALGHGRVGPYLVARAGTFSRRTVALHQGGIVGWTIGRSVLQRRSGLCTVVAATAAGVGSYRVRDVGVAEGLRLAEDTVPGLLAPFVEGTTPMDRPPFVEHGPFKNT</sequence>
<gene>
    <name evidence="3" type="ORF">F0L68_00345</name>
</gene>
<evidence type="ECO:0000313" key="3">
    <source>
        <dbReference type="EMBL" id="KAA2267022.1"/>
    </source>
</evidence>
<keyword evidence="4" id="KW-1185">Reference proteome</keyword>
<dbReference type="Pfam" id="PF03703">
    <property type="entry name" value="bPH_2"/>
    <property type="match status" value="2"/>
</dbReference>
<evidence type="ECO:0000313" key="4">
    <source>
        <dbReference type="Proteomes" id="UP000323454"/>
    </source>
</evidence>
<organism evidence="3 4">
    <name type="scientific">Solihabitans fulvus</name>
    <dbReference type="NCBI Taxonomy" id="1892852"/>
    <lineage>
        <taxon>Bacteria</taxon>
        <taxon>Bacillati</taxon>
        <taxon>Actinomycetota</taxon>
        <taxon>Actinomycetes</taxon>
        <taxon>Pseudonocardiales</taxon>
        <taxon>Pseudonocardiaceae</taxon>
        <taxon>Solihabitans</taxon>
    </lineage>
</organism>
<feature type="transmembrane region" description="Helical" evidence="1">
    <location>
        <begin position="53"/>
        <end position="72"/>
    </location>
</feature>
<dbReference type="InterPro" id="IPR005182">
    <property type="entry name" value="YdbS-like_PH"/>
</dbReference>
<comment type="caution">
    <text evidence="3">The sequence shown here is derived from an EMBL/GenBank/DDBJ whole genome shotgun (WGS) entry which is preliminary data.</text>
</comment>
<dbReference type="AlphaFoldDB" id="A0A5B2XVV1"/>
<proteinExistence type="predicted"/>
<evidence type="ECO:0000256" key="1">
    <source>
        <dbReference type="SAM" id="Phobius"/>
    </source>
</evidence>
<feature type="domain" description="YdbS-like PH" evidence="2">
    <location>
        <begin position="102"/>
        <end position="177"/>
    </location>
</feature>
<dbReference type="PANTHER" id="PTHR34473">
    <property type="entry name" value="UPF0699 TRANSMEMBRANE PROTEIN YDBS"/>
    <property type="match status" value="1"/>
</dbReference>
<dbReference type="EMBL" id="VUOB01000001">
    <property type="protein sequence ID" value="KAA2267022.1"/>
    <property type="molecule type" value="Genomic_DNA"/>
</dbReference>
<name>A0A5B2XVV1_9PSEU</name>
<reference evidence="3 4" key="2">
    <citation type="submission" date="2019-09" db="EMBL/GenBank/DDBJ databases">
        <authorList>
            <person name="Jin C."/>
        </authorList>
    </citation>
    <scope>NUCLEOTIDE SEQUENCE [LARGE SCALE GENOMIC DNA]</scope>
    <source>
        <strain evidence="3 4">AN110305</strain>
    </source>
</reference>
<feature type="transmembrane region" description="Helical" evidence="1">
    <location>
        <begin position="388"/>
        <end position="405"/>
    </location>
</feature>
<dbReference type="OrthoDB" id="4121259at2"/>
<feature type="domain" description="YdbS-like PH" evidence="2">
    <location>
        <begin position="447"/>
        <end position="510"/>
    </location>
</feature>
<keyword evidence="1" id="KW-0472">Membrane</keyword>